<keyword evidence="2" id="KW-1185">Reference proteome</keyword>
<dbReference type="KEGG" id="scj:SCANT_v1c06740"/>
<name>A0A0M4JX15_9MOLU</name>
<organism evidence="1 2">
    <name type="scientific">Spiroplasma cantharicola</name>
    <dbReference type="NCBI Taxonomy" id="362837"/>
    <lineage>
        <taxon>Bacteria</taxon>
        <taxon>Bacillati</taxon>
        <taxon>Mycoplasmatota</taxon>
        <taxon>Mollicutes</taxon>
        <taxon>Entomoplasmatales</taxon>
        <taxon>Spiroplasmataceae</taxon>
        <taxon>Spiroplasma</taxon>
    </lineage>
</organism>
<proteinExistence type="predicted"/>
<gene>
    <name evidence="1" type="ORF">SCANT_v1c06740</name>
</gene>
<dbReference type="RefSeq" id="WP_053946333.1">
    <property type="nucleotide sequence ID" value="NZ_CP012622.1"/>
</dbReference>
<dbReference type="AlphaFoldDB" id="A0A0M4JX15"/>
<sequence>MRNTIKINANIPYFLQEIEINIASLKELNEFNSRFCLLLAYKNELEDLPPIIDLKEFLKKYFNLDFKMFIFIEDSFKELFKSKTITFKFNDYEKIDSIWKINFNELILNKKIKEKIKNEEYFSLTENFQKKKKIFLSEVLKNKIPKEIESKMNYKKIESNNQKIDFQIQNYLDSNYYETLGESNIKIDHLSQEIQSINLVDNYLTYIEKEHEFIIDEDKNLLPKNRRAEKLIEHIKLGLIEENYLKDIIFEKYNITLKKNNFKEKLKSEIIYPDFEDYNIYLDNILKEEVGIEGEICIYNNNIYLVNIYNDKLKIHDLNQTLLLNRFSLQKIENKYLDFINLENVVNKNLIEILLKDLENKNNYDSIQINFIKANIKSISITEIWFEKFVKHILNSDELRELIKYSSLDLSKNMINLLVEYSDFSYEELYLNNKWEYKEKEIFTNWKKEVNFWKIIKMKNQFDVSTKENLTLEGLKFLKNKIELTDISPIKDLRVDNFYKELNKQIEIKETPTEDKITVRIINLRKKLEQKVGVTKKKTFSKVLSANYEEDGAYSFYKDSYKFLSEFVHGRAILPNDENLEKLGYIEKTLDIVNLKKK</sequence>
<dbReference type="EMBL" id="CP012622">
    <property type="protein sequence ID" value="ALD66580.1"/>
    <property type="molecule type" value="Genomic_DNA"/>
</dbReference>
<dbReference type="STRING" id="362837.SCANT_v1c06740"/>
<dbReference type="PATRIC" id="fig|362837.3.peg.690"/>
<protein>
    <submittedName>
        <fullName evidence="1">Uncharacterized protein</fullName>
    </submittedName>
</protein>
<dbReference type="Proteomes" id="UP000063919">
    <property type="component" value="Chromosome"/>
</dbReference>
<evidence type="ECO:0000313" key="2">
    <source>
        <dbReference type="Proteomes" id="UP000063919"/>
    </source>
</evidence>
<accession>A0A0M4JX15</accession>
<reference evidence="1 2" key="1">
    <citation type="journal article" date="2015" name="Genome Announc.">
        <title>Complete Genome Sequence of Spiroplasma cantharicola CC-1T (DSM 21588), a Bacterium Isolated from Soldier Beetle (Cantharis carolinus).</title>
        <authorList>
            <person name="Lo W.S."/>
            <person name="Liu P.Y."/>
            <person name="Kuo C.H."/>
        </authorList>
    </citation>
    <scope>NUCLEOTIDE SEQUENCE [LARGE SCALE GENOMIC DNA]</scope>
    <source>
        <strain evidence="1 2">CC-1</strain>
    </source>
</reference>
<evidence type="ECO:0000313" key="1">
    <source>
        <dbReference type="EMBL" id="ALD66580.1"/>
    </source>
</evidence>